<evidence type="ECO:0000256" key="3">
    <source>
        <dbReference type="ARBA" id="ARBA00022516"/>
    </source>
</evidence>
<dbReference type="InterPro" id="IPR002347">
    <property type="entry name" value="SDR_fam"/>
</dbReference>
<evidence type="ECO:0000256" key="15">
    <source>
        <dbReference type="ARBA" id="ARBA00047570"/>
    </source>
</evidence>
<dbReference type="GO" id="GO:0033306">
    <property type="term" value="P:phytol metabolic process"/>
    <property type="evidence" value="ECO:0007669"/>
    <property type="project" value="TreeGrafter"/>
</dbReference>
<dbReference type="InterPro" id="IPR052388">
    <property type="entry name" value="Peroxisomal_t2-enoyl-CoA_red"/>
</dbReference>
<dbReference type="PANTHER" id="PTHR24317:SF7">
    <property type="entry name" value="PEROXISOMAL TRANS-2-ENOYL-COA REDUCTASE"/>
    <property type="match status" value="1"/>
</dbReference>
<evidence type="ECO:0000256" key="14">
    <source>
        <dbReference type="ARBA" id="ARBA00041063"/>
    </source>
</evidence>
<evidence type="ECO:0000256" key="7">
    <source>
        <dbReference type="ARBA" id="ARBA00023002"/>
    </source>
</evidence>
<keyword evidence="8" id="KW-0443">Lipid metabolism</keyword>
<evidence type="ECO:0000256" key="18">
    <source>
        <dbReference type="ARBA" id="ARBA00049251"/>
    </source>
</evidence>
<keyword evidence="4" id="KW-0597">Phosphoprotein</keyword>
<evidence type="ECO:0000256" key="20">
    <source>
        <dbReference type="ARBA" id="ARBA00049559"/>
    </source>
</evidence>
<comment type="pathway">
    <text evidence="2">Lipid metabolism.</text>
</comment>
<keyword evidence="6" id="KW-0521">NADP</keyword>
<dbReference type="GO" id="GO:0006633">
    <property type="term" value="P:fatty acid biosynthetic process"/>
    <property type="evidence" value="ECO:0007669"/>
    <property type="project" value="UniProtKB-KW"/>
</dbReference>
<comment type="catalytic activity">
    <reaction evidence="20">
        <text>(2E)-octenoyl-CoA + NADPH + H(+) = octanoyl-CoA + NADP(+)</text>
        <dbReference type="Rhea" id="RHEA:44952"/>
        <dbReference type="ChEBI" id="CHEBI:15378"/>
        <dbReference type="ChEBI" id="CHEBI:57386"/>
        <dbReference type="ChEBI" id="CHEBI:57783"/>
        <dbReference type="ChEBI" id="CHEBI:58349"/>
        <dbReference type="ChEBI" id="CHEBI:62242"/>
    </reaction>
    <physiologicalReaction direction="left-to-right" evidence="20">
        <dbReference type="Rhea" id="RHEA:44953"/>
    </physiologicalReaction>
</comment>
<reference evidence="21" key="1">
    <citation type="submission" date="2023-01" db="EMBL/GenBank/DDBJ databases">
        <title>Genome assembly of the deep-sea coral Lophelia pertusa.</title>
        <authorList>
            <person name="Herrera S."/>
            <person name="Cordes E."/>
        </authorList>
    </citation>
    <scope>NUCLEOTIDE SEQUENCE</scope>
    <source>
        <strain evidence="21">USNM1676648</strain>
        <tissue evidence="21">Polyp</tissue>
    </source>
</reference>
<accession>A0A9W9ZIH7</accession>
<comment type="catalytic activity">
    <reaction evidence="17">
        <text>(2E)-hexenoyl-CoA + NADPH + H(+) = hexanoyl-CoA + NADP(+)</text>
        <dbReference type="Rhea" id="RHEA:44956"/>
        <dbReference type="ChEBI" id="CHEBI:15378"/>
        <dbReference type="ChEBI" id="CHEBI:57783"/>
        <dbReference type="ChEBI" id="CHEBI:58349"/>
        <dbReference type="ChEBI" id="CHEBI:62077"/>
        <dbReference type="ChEBI" id="CHEBI:62620"/>
    </reaction>
    <physiologicalReaction direction="left-to-right" evidence="17">
        <dbReference type="Rhea" id="RHEA:44957"/>
    </physiologicalReaction>
</comment>
<sequence length="286" mass="30511">MKSVFRAGLFEGKVAIVTGGGTGIGKAIARELLYLGSKVVISARKEDRLQQAADELARYIQPSSTAEVKTVPCNIREEQQVTNLMEETISSYGKIDFLVNNGGGQFMSPVSNMSTKGWKAVVDTNLNGTFLCCKEAFRLWMGDNGGSIVNIIVDMSKGFPGMAHTGAARAGVHNLTMSLAVEWISNGIRINCVAPGVIYSETAAQNYSDPELFQKLNSVLPAKRCGTTEEVAGAVSFLLSPAAAYITGTTIDVDGASSKVSLNYLPPADKCHLPEYTWCGGPNSKL</sequence>
<keyword evidence="9" id="KW-0576">Peroxisome</keyword>
<evidence type="ECO:0000256" key="8">
    <source>
        <dbReference type="ARBA" id="ARBA00023098"/>
    </source>
</evidence>
<evidence type="ECO:0000256" key="17">
    <source>
        <dbReference type="ARBA" id="ARBA00049108"/>
    </source>
</evidence>
<dbReference type="FunFam" id="3.40.50.720:FF:000335">
    <property type="entry name" value="Peroxisomal trans-2-enoyl-CoA reductase"/>
    <property type="match status" value="1"/>
</dbReference>
<comment type="catalytic activity">
    <reaction evidence="16">
        <text>(2E)-tetradecenoyl-CoA + NADPH + H(+) = tetradecanoyl-CoA + NADP(+)</text>
        <dbReference type="Rhea" id="RHEA:44968"/>
        <dbReference type="ChEBI" id="CHEBI:15378"/>
        <dbReference type="ChEBI" id="CHEBI:57385"/>
        <dbReference type="ChEBI" id="CHEBI:57783"/>
        <dbReference type="ChEBI" id="CHEBI:58349"/>
        <dbReference type="ChEBI" id="CHEBI:61405"/>
    </reaction>
    <physiologicalReaction direction="left-to-right" evidence="16">
        <dbReference type="Rhea" id="RHEA:44969"/>
    </physiologicalReaction>
</comment>
<dbReference type="PRINTS" id="PR00081">
    <property type="entry name" value="GDHRDH"/>
</dbReference>
<evidence type="ECO:0000313" key="21">
    <source>
        <dbReference type="EMBL" id="KAJ7381248.1"/>
    </source>
</evidence>
<proteinExistence type="predicted"/>
<dbReference type="GO" id="GO:0019166">
    <property type="term" value="F:trans-2-enoyl-CoA reductase (NADPH) activity"/>
    <property type="evidence" value="ECO:0007669"/>
    <property type="project" value="UniProtKB-EC"/>
</dbReference>
<evidence type="ECO:0000256" key="10">
    <source>
        <dbReference type="ARBA" id="ARBA00023160"/>
    </source>
</evidence>
<keyword evidence="5" id="KW-0276">Fatty acid metabolism</keyword>
<comment type="catalytic activity">
    <reaction evidence="18">
        <text>a (2E)-enoyl-CoA + NADPH + H(+) = a 2,3-saturated acyl-CoA + NADP(+)</text>
        <dbReference type="Rhea" id="RHEA:33763"/>
        <dbReference type="ChEBI" id="CHEBI:15378"/>
        <dbReference type="ChEBI" id="CHEBI:57783"/>
        <dbReference type="ChEBI" id="CHEBI:58349"/>
        <dbReference type="ChEBI" id="CHEBI:58856"/>
        <dbReference type="ChEBI" id="CHEBI:65111"/>
        <dbReference type="EC" id="1.3.1.38"/>
    </reaction>
    <physiologicalReaction direction="left-to-right" evidence="18">
        <dbReference type="Rhea" id="RHEA:33764"/>
    </physiologicalReaction>
</comment>
<comment type="subunit">
    <text evidence="12">Interacts with PEX5, probably required to target it into peroxisomes.</text>
</comment>
<protein>
    <recommendedName>
        <fullName evidence="14">Peroxisomal trans-2-enoyl-CoA reductase</fullName>
        <ecNumber evidence="13">1.3.1.38</ecNumber>
    </recommendedName>
</protein>
<dbReference type="AlphaFoldDB" id="A0A9W9ZIH7"/>
<organism evidence="21 22">
    <name type="scientific">Desmophyllum pertusum</name>
    <dbReference type="NCBI Taxonomy" id="174260"/>
    <lineage>
        <taxon>Eukaryota</taxon>
        <taxon>Metazoa</taxon>
        <taxon>Cnidaria</taxon>
        <taxon>Anthozoa</taxon>
        <taxon>Hexacorallia</taxon>
        <taxon>Scleractinia</taxon>
        <taxon>Caryophylliina</taxon>
        <taxon>Caryophylliidae</taxon>
        <taxon>Desmophyllum</taxon>
    </lineage>
</organism>
<evidence type="ECO:0000313" key="22">
    <source>
        <dbReference type="Proteomes" id="UP001163046"/>
    </source>
</evidence>
<dbReference type="EMBL" id="MU826350">
    <property type="protein sequence ID" value="KAJ7381248.1"/>
    <property type="molecule type" value="Genomic_DNA"/>
</dbReference>
<name>A0A9W9ZIH7_9CNID</name>
<comment type="function">
    <text evidence="11">Participates in chain elongation of fatty acids. Catalyzes the reduction of trans-2-enoyl-CoAs of varying chain lengths from 6:1 to 16:1, having maximum activity with 10:1 CoA. Has no 2,4-dienoyl-CoA reductase activity.</text>
</comment>
<evidence type="ECO:0000256" key="12">
    <source>
        <dbReference type="ARBA" id="ARBA00038622"/>
    </source>
</evidence>
<comment type="catalytic activity">
    <reaction evidence="19">
        <text>(2E)-decenoyl-CoA + NADPH + H(+) = decanoyl-CoA + NADP(+)</text>
        <dbReference type="Rhea" id="RHEA:44960"/>
        <dbReference type="ChEBI" id="CHEBI:15378"/>
        <dbReference type="ChEBI" id="CHEBI:57783"/>
        <dbReference type="ChEBI" id="CHEBI:58349"/>
        <dbReference type="ChEBI" id="CHEBI:61406"/>
        <dbReference type="ChEBI" id="CHEBI:61430"/>
    </reaction>
    <physiologicalReaction direction="left-to-right" evidence="19">
        <dbReference type="Rhea" id="RHEA:44961"/>
    </physiologicalReaction>
</comment>
<comment type="caution">
    <text evidence="21">The sequence shown here is derived from an EMBL/GenBank/DDBJ whole genome shotgun (WGS) entry which is preliminary data.</text>
</comment>
<dbReference type="Proteomes" id="UP001163046">
    <property type="component" value="Unassembled WGS sequence"/>
</dbReference>
<dbReference type="SUPFAM" id="SSF51735">
    <property type="entry name" value="NAD(P)-binding Rossmann-fold domains"/>
    <property type="match status" value="1"/>
</dbReference>
<dbReference type="InterPro" id="IPR036291">
    <property type="entry name" value="NAD(P)-bd_dom_sf"/>
</dbReference>
<evidence type="ECO:0000256" key="4">
    <source>
        <dbReference type="ARBA" id="ARBA00022553"/>
    </source>
</evidence>
<evidence type="ECO:0000256" key="5">
    <source>
        <dbReference type="ARBA" id="ARBA00022832"/>
    </source>
</evidence>
<keyword evidence="22" id="KW-1185">Reference proteome</keyword>
<dbReference type="Pfam" id="PF13561">
    <property type="entry name" value="adh_short_C2"/>
    <property type="match status" value="1"/>
</dbReference>
<evidence type="ECO:0000256" key="16">
    <source>
        <dbReference type="ARBA" id="ARBA00048686"/>
    </source>
</evidence>
<gene>
    <name evidence="21" type="ORF">OS493_001365</name>
</gene>
<evidence type="ECO:0000256" key="9">
    <source>
        <dbReference type="ARBA" id="ARBA00023140"/>
    </source>
</evidence>
<evidence type="ECO:0000256" key="19">
    <source>
        <dbReference type="ARBA" id="ARBA00049386"/>
    </source>
</evidence>
<dbReference type="EC" id="1.3.1.38" evidence="13"/>
<dbReference type="GO" id="GO:0005777">
    <property type="term" value="C:peroxisome"/>
    <property type="evidence" value="ECO:0007669"/>
    <property type="project" value="UniProtKB-SubCell"/>
</dbReference>
<dbReference type="OrthoDB" id="417891at2759"/>
<keyword evidence="3" id="KW-0444">Lipid biosynthesis</keyword>
<comment type="catalytic activity">
    <reaction evidence="15">
        <text>(2E)-dodecenoyl-CoA + NADPH + H(+) = dodecanoyl-CoA + NADP(+)</text>
        <dbReference type="Rhea" id="RHEA:44964"/>
        <dbReference type="ChEBI" id="CHEBI:15378"/>
        <dbReference type="ChEBI" id="CHEBI:57330"/>
        <dbReference type="ChEBI" id="CHEBI:57375"/>
        <dbReference type="ChEBI" id="CHEBI:57783"/>
        <dbReference type="ChEBI" id="CHEBI:58349"/>
    </reaction>
    <physiologicalReaction direction="left-to-right" evidence="15">
        <dbReference type="Rhea" id="RHEA:44965"/>
    </physiologicalReaction>
</comment>
<keyword evidence="7" id="KW-0560">Oxidoreductase</keyword>
<keyword evidence="10" id="KW-0275">Fatty acid biosynthesis</keyword>
<evidence type="ECO:0000256" key="13">
    <source>
        <dbReference type="ARBA" id="ARBA00038849"/>
    </source>
</evidence>
<comment type="subcellular location">
    <subcellularLocation>
        <location evidence="1">Peroxisome</location>
    </subcellularLocation>
</comment>
<dbReference type="PANTHER" id="PTHR24317">
    <property type="entry name" value="PEROXISOMAL TRANS-2-ENOYL-COA REDUCTASE"/>
    <property type="match status" value="1"/>
</dbReference>
<evidence type="ECO:0000256" key="6">
    <source>
        <dbReference type="ARBA" id="ARBA00022857"/>
    </source>
</evidence>
<evidence type="ECO:0000256" key="2">
    <source>
        <dbReference type="ARBA" id="ARBA00005189"/>
    </source>
</evidence>
<evidence type="ECO:0000256" key="11">
    <source>
        <dbReference type="ARBA" id="ARBA00037124"/>
    </source>
</evidence>
<evidence type="ECO:0000256" key="1">
    <source>
        <dbReference type="ARBA" id="ARBA00004275"/>
    </source>
</evidence>
<dbReference type="Gene3D" id="3.40.50.720">
    <property type="entry name" value="NAD(P)-binding Rossmann-like Domain"/>
    <property type="match status" value="1"/>
</dbReference>